<organism evidence="1 2">
    <name type="scientific">Medicago truncatula</name>
    <name type="common">Barrel medic</name>
    <name type="synonym">Medicago tribuloides</name>
    <dbReference type="NCBI Taxonomy" id="3880"/>
    <lineage>
        <taxon>Eukaryota</taxon>
        <taxon>Viridiplantae</taxon>
        <taxon>Streptophyta</taxon>
        <taxon>Embryophyta</taxon>
        <taxon>Tracheophyta</taxon>
        <taxon>Spermatophyta</taxon>
        <taxon>Magnoliopsida</taxon>
        <taxon>eudicotyledons</taxon>
        <taxon>Gunneridae</taxon>
        <taxon>Pentapetalae</taxon>
        <taxon>rosids</taxon>
        <taxon>fabids</taxon>
        <taxon>Fabales</taxon>
        <taxon>Fabaceae</taxon>
        <taxon>Papilionoideae</taxon>
        <taxon>50 kb inversion clade</taxon>
        <taxon>NPAAA clade</taxon>
        <taxon>Hologalegina</taxon>
        <taxon>IRL clade</taxon>
        <taxon>Trifolieae</taxon>
        <taxon>Medicago</taxon>
    </lineage>
</organism>
<name>A0A396IAH7_MEDTR</name>
<comment type="caution">
    <text evidence="1">The sequence shown here is derived from an EMBL/GenBank/DDBJ whole genome shotgun (WGS) entry which is preliminary data.</text>
</comment>
<evidence type="ECO:0000313" key="1">
    <source>
        <dbReference type="EMBL" id="RHN59847.1"/>
    </source>
</evidence>
<accession>A0A396IAH7</accession>
<gene>
    <name evidence="1" type="ORF">MtrunA17_Chr4g0018661</name>
</gene>
<evidence type="ECO:0000313" key="2">
    <source>
        <dbReference type="Proteomes" id="UP000265566"/>
    </source>
</evidence>
<dbReference type="EMBL" id="PSQE01000004">
    <property type="protein sequence ID" value="RHN59847.1"/>
    <property type="molecule type" value="Genomic_DNA"/>
</dbReference>
<dbReference type="AlphaFoldDB" id="A0A396IAH7"/>
<dbReference type="Proteomes" id="UP000265566">
    <property type="component" value="Chromosome 4"/>
</dbReference>
<dbReference type="Gramene" id="rna22008">
    <property type="protein sequence ID" value="RHN59847.1"/>
    <property type="gene ID" value="gene22008"/>
</dbReference>
<sequence length="91" mass="10089">MFLCLTSLNTSNSAKTPPLRRIDAFGFEDSFLMAMISPLSFSALYTVPPDPLPILLPEIDAKFKISSAVKFNSRQNHVNSRRSILRSASLS</sequence>
<reference evidence="2" key="1">
    <citation type="journal article" date="2018" name="Nat. Plants">
        <title>Whole-genome landscape of Medicago truncatula symbiotic genes.</title>
        <authorList>
            <person name="Pecrix Y."/>
            <person name="Staton S.E."/>
            <person name="Sallet E."/>
            <person name="Lelandais-Briere C."/>
            <person name="Moreau S."/>
            <person name="Carrere S."/>
            <person name="Blein T."/>
            <person name="Jardinaud M.F."/>
            <person name="Latrasse D."/>
            <person name="Zouine M."/>
            <person name="Zahm M."/>
            <person name="Kreplak J."/>
            <person name="Mayjonade B."/>
            <person name="Satge C."/>
            <person name="Perez M."/>
            <person name="Cauet S."/>
            <person name="Marande W."/>
            <person name="Chantry-Darmon C."/>
            <person name="Lopez-Roques C."/>
            <person name="Bouchez O."/>
            <person name="Berard A."/>
            <person name="Debelle F."/>
            <person name="Munos S."/>
            <person name="Bendahmane A."/>
            <person name="Berges H."/>
            <person name="Niebel A."/>
            <person name="Buitink J."/>
            <person name="Frugier F."/>
            <person name="Benhamed M."/>
            <person name="Crespi M."/>
            <person name="Gouzy J."/>
            <person name="Gamas P."/>
        </authorList>
    </citation>
    <scope>NUCLEOTIDE SEQUENCE [LARGE SCALE GENOMIC DNA]</scope>
    <source>
        <strain evidence="2">cv. Jemalong A17</strain>
    </source>
</reference>
<protein>
    <submittedName>
        <fullName evidence="1">Uncharacterized protein</fullName>
    </submittedName>
</protein>
<proteinExistence type="predicted"/>